<keyword evidence="3 8" id="KW-0548">Nucleotidyltransferase</keyword>
<dbReference type="GO" id="GO:0070733">
    <property type="term" value="F:AMPylase activity"/>
    <property type="evidence" value="ECO:0007669"/>
    <property type="project" value="UniProtKB-EC"/>
</dbReference>
<keyword evidence="10" id="KW-1185">Reference proteome</keyword>
<feature type="binding site" evidence="8">
    <location>
        <position position="83"/>
    </location>
    <ligand>
        <name>ATP</name>
        <dbReference type="ChEBI" id="CHEBI:30616"/>
    </ligand>
</feature>
<evidence type="ECO:0000313" key="10">
    <source>
        <dbReference type="Proteomes" id="UP000011724"/>
    </source>
</evidence>
<keyword evidence="6 8" id="KW-0067">ATP-binding</keyword>
<keyword evidence="2 8" id="KW-0808">Transferase</keyword>
<gene>
    <name evidence="8" type="primary">ydiU</name>
    <name evidence="8" type="synonym">selO</name>
    <name evidence="9" type="ordered locus">BN4_11703</name>
</gene>
<evidence type="ECO:0000256" key="7">
    <source>
        <dbReference type="ARBA" id="ARBA00022842"/>
    </source>
</evidence>
<dbReference type="Proteomes" id="UP000011724">
    <property type="component" value="Chromosome"/>
</dbReference>
<dbReference type="HOGENOM" id="CLU_010245_4_1_7"/>
<accession>M1WW55</accession>
<comment type="function">
    <text evidence="8">Nucleotidyltransferase involved in the post-translational modification of proteins. It can catalyze the addition of adenosine monophosphate (AMP) or uridine monophosphate (UMP) to a protein, resulting in modifications known as AMPylation and UMPylation.</text>
</comment>
<dbReference type="GO" id="GO:0030145">
    <property type="term" value="F:manganese ion binding"/>
    <property type="evidence" value="ECO:0007669"/>
    <property type="project" value="UniProtKB-UniRule"/>
</dbReference>
<dbReference type="InterPro" id="IPR003846">
    <property type="entry name" value="SelO"/>
</dbReference>
<dbReference type="PANTHER" id="PTHR32057">
    <property type="entry name" value="PROTEIN ADENYLYLTRANSFERASE SELO, MITOCHONDRIAL"/>
    <property type="match status" value="1"/>
</dbReference>
<proteinExistence type="inferred from homology"/>
<feature type="binding site" evidence="8">
    <location>
        <position position="119"/>
    </location>
    <ligand>
        <name>ATP</name>
        <dbReference type="ChEBI" id="CHEBI:30616"/>
    </ligand>
</feature>
<comment type="cofactor">
    <cofactor evidence="8">
        <name>Mg(2+)</name>
        <dbReference type="ChEBI" id="CHEBI:18420"/>
    </cofactor>
    <cofactor evidence="8">
        <name>Mn(2+)</name>
        <dbReference type="ChEBI" id="CHEBI:29035"/>
    </cofactor>
</comment>
<feature type="binding site" evidence="8">
    <location>
        <position position="176"/>
    </location>
    <ligand>
        <name>ATP</name>
        <dbReference type="ChEBI" id="CHEBI:30616"/>
    </ligand>
</feature>
<feature type="binding site" evidence="8">
    <location>
        <position position="118"/>
    </location>
    <ligand>
        <name>ATP</name>
        <dbReference type="ChEBI" id="CHEBI:30616"/>
    </ligand>
</feature>
<reference evidence="10" key="2">
    <citation type="journal article" date="2013" name="Stand. Genomic Sci.">
        <title>Complete genome sequence of Desulfocapsa sulfexigens, a marine deltaproteobacterium specialized in disproportionating inorganic sulfur compounds.</title>
        <authorList>
            <person name="Finster K.W."/>
            <person name="Kjeldsen K.U."/>
            <person name="Kube M."/>
            <person name="Reinhardt R."/>
            <person name="Mussmann M."/>
            <person name="Amann R."/>
            <person name="Schreiber L."/>
        </authorList>
    </citation>
    <scope>NUCLEOTIDE SEQUENCE [LARGE SCALE GENOMIC DNA]</scope>
    <source>
        <strain evidence="10">DSM 10523 / SB164P1</strain>
    </source>
</reference>
<dbReference type="STRING" id="1322246.BN4_11703"/>
<dbReference type="NCBIfam" id="NF000658">
    <property type="entry name" value="PRK00029.1"/>
    <property type="match status" value="1"/>
</dbReference>
<comment type="catalytic activity">
    <reaction evidence="8">
        <text>L-histidyl-[protein] + UTP = N(tele)-(5'-uridylyl)-L-histidyl-[protein] + diphosphate</text>
        <dbReference type="Rhea" id="RHEA:83891"/>
        <dbReference type="Rhea" id="RHEA-COMP:9745"/>
        <dbReference type="Rhea" id="RHEA-COMP:20239"/>
        <dbReference type="ChEBI" id="CHEBI:29979"/>
        <dbReference type="ChEBI" id="CHEBI:33019"/>
        <dbReference type="ChEBI" id="CHEBI:46398"/>
        <dbReference type="ChEBI" id="CHEBI:233474"/>
    </reaction>
</comment>
<feature type="active site" description="Proton acceptor" evidence="8">
    <location>
        <position position="245"/>
    </location>
</feature>
<feature type="binding site" evidence="8">
    <location>
        <position position="255"/>
    </location>
    <ligand>
        <name>Mg(2+)</name>
        <dbReference type="ChEBI" id="CHEBI:18420"/>
    </ligand>
</feature>
<name>M1WW55_PSEP2</name>
<dbReference type="KEGG" id="dpi:BN4_11703"/>
<evidence type="ECO:0000256" key="4">
    <source>
        <dbReference type="ARBA" id="ARBA00022723"/>
    </source>
</evidence>
<dbReference type="Pfam" id="PF02696">
    <property type="entry name" value="SelO"/>
    <property type="match status" value="1"/>
</dbReference>
<keyword evidence="4 8" id="KW-0479">Metal-binding</keyword>
<keyword evidence="5 8" id="KW-0547">Nucleotide-binding</keyword>
<feature type="binding site" evidence="8">
    <location>
        <position position="106"/>
    </location>
    <ligand>
        <name>ATP</name>
        <dbReference type="ChEBI" id="CHEBI:30616"/>
    </ligand>
</feature>
<feature type="binding site" evidence="8">
    <location>
        <position position="85"/>
    </location>
    <ligand>
        <name>ATP</name>
        <dbReference type="ChEBI" id="CHEBI:30616"/>
    </ligand>
</feature>
<dbReference type="EC" id="2.7.7.108" evidence="8"/>
<comment type="catalytic activity">
    <reaction evidence="8">
        <text>L-tyrosyl-[protein] + ATP = O-(5'-adenylyl)-L-tyrosyl-[protein] + diphosphate</text>
        <dbReference type="Rhea" id="RHEA:54288"/>
        <dbReference type="Rhea" id="RHEA-COMP:10136"/>
        <dbReference type="Rhea" id="RHEA-COMP:13846"/>
        <dbReference type="ChEBI" id="CHEBI:30616"/>
        <dbReference type="ChEBI" id="CHEBI:33019"/>
        <dbReference type="ChEBI" id="CHEBI:46858"/>
        <dbReference type="ChEBI" id="CHEBI:83624"/>
        <dbReference type="EC" id="2.7.7.108"/>
    </reaction>
</comment>
<comment type="catalytic activity">
    <reaction evidence="8">
        <text>L-seryl-[protein] + ATP = 3-O-(5'-adenylyl)-L-seryl-[protein] + diphosphate</text>
        <dbReference type="Rhea" id="RHEA:58120"/>
        <dbReference type="Rhea" id="RHEA-COMP:9863"/>
        <dbReference type="Rhea" id="RHEA-COMP:15073"/>
        <dbReference type="ChEBI" id="CHEBI:29999"/>
        <dbReference type="ChEBI" id="CHEBI:30616"/>
        <dbReference type="ChEBI" id="CHEBI:33019"/>
        <dbReference type="ChEBI" id="CHEBI:142516"/>
        <dbReference type="EC" id="2.7.7.108"/>
    </reaction>
</comment>
<keyword evidence="7 8" id="KW-0460">Magnesium</keyword>
<dbReference type="EMBL" id="FO203427">
    <property type="protein sequence ID" value="CCH48938.1"/>
    <property type="molecule type" value="Genomic_DNA"/>
</dbReference>
<dbReference type="PANTHER" id="PTHR32057:SF14">
    <property type="entry name" value="PROTEIN ADENYLYLTRANSFERASE SELO, MITOCHONDRIAL"/>
    <property type="match status" value="1"/>
</dbReference>
<evidence type="ECO:0000256" key="5">
    <source>
        <dbReference type="ARBA" id="ARBA00022741"/>
    </source>
</evidence>
<dbReference type="eggNOG" id="COG0397">
    <property type="taxonomic scope" value="Bacteria"/>
</dbReference>
<reference evidence="9 10" key="1">
    <citation type="journal article" date="2013" name="PLoS ONE">
        <title>The first genomic and proteomic characterization of a deep-sea sulfate reducer: insights into the piezophilic lifestyle of Desulfovibrio piezophilus.</title>
        <authorList>
            <person name="Pradel N."/>
            <person name="Ji B."/>
            <person name="Gimenez G."/>
            <person name="Talla E."/>
            <person name="Lenoble P."/>
            <person name="Garel M."/>
            <person name="Tamburini C."/>
            <person name="Fourquet P."/>
            <person name="Lebrun R."/>
            <person name="Bertin P."/>
            <person name="Denis Y."/>
            <person name="Pophillat M."/>
            <person name="Barbe V."/>
            <person name="Ollivier B."/>
            <person name="Dolla A."/>
        </authorList>
    </citation>
    <scope>NUCLEOTIDE SEQUENCE [LARGE SCALE GENOMIC DNA]</scope>
    <source>
        <strain evidence="10">DSM 10523 / SB164P1</strain>
    </source>
</reference>
<evidence type="ECO:0000256" key="1">
    <source>
        <dbReference type="ARBA" id="ARBA00009747"/>
    </source>
</evidence>
<dbReference type="AlphaFoldDB" id="M1WW55"/>
<dbReference type="GO" id="GO:0005524">
    <property type="term" value="F:ATP binding"/>
    <property type="evidence" value="ECO:0007669"/>
    <property type="project" value="UniProtKB-UniRule"/>
</dbReference>
<comment type="similarity">
    <text evidence="1 8">Belongs to the SELO family.</text>
</comment>
<feature type="binding site" evidence="8">
    <location>
        <position position="86"/>
    </location>
    <ligand>
        <name>ATP</name>
        <dbReference type="ChEBI" id="CHEBI:30616"/>
    </ligand>
</feature>
<keyword evidence="8" id="KW-0464">Manganese</keyword>
<organism evidence="9 10">
    <name type="scientific">Pseudodesulfovibrio piezophilus (strain DSM 21447 / JCM 15486 / C1TLV30)</name>
    <name type="common">Desulfovibrio piezophilus</name>
    <dbReference type="NCBI Taxonomy" id="1322246"/>
    <lineage>
        <taxon>Bacteria</taxon>
        <taxon>Pseudomonadati</taxon>
        <taxon>Thermodesulfobacteriota</taxon>
        <taxon>Desulfovibrionia</taxon>
        <taxon>Desulfovibrionales</taxon>
        <taxon>Desulfovibrionaceae</taxon>
    </lineage>
</organism>
<evidence type="ECO:0000256" key="3">
    <source>
        <dbReference type="ARBA" id="ARBA00022695"/>
    </source>
</evidence>
<dbReference type="HAMAP" id="MF_00692">
    <property type="entry name" value="SelO"/>
    <property type="match status" value="1"/>
</dbReference>
<evidence type="ECO:0000256" key="2">
    <source>
        <dbReference type="ARBA" id="ARBA00022679"/>
    </source>
</evidence>
<comment type="catalytic activity">
    <reaction evidence="8">
        <text>L-seryl-[protein] + UTP = O-(5'-uridylyl)-L-seryl-[protein] + diphosphate</text>
        <dbReference type="Rhea" id="RHEA:64604"/>
        <dbReference type="Rhea" id="RHEA-COMP:9863"/>
        <dbReference type="Rhea" id="RHEA-COMP:16635"/>
        <dbReference type="ChEBI" id="CHEBI:29999"/>
        <dbReference type="ChEBI" id="CHEBI:33019"/>
        <dbReference type="ChEBI" id="CHEBI:46398"/>
        <dbReference type="ChEBI" id="CHEBI:156051"/>
    </reaction>
</comment>
<evidence type="ECO:0000256" key="8">
    <source>
        <dbReference type="HAMAP-Rule" id="MF_00692"/>
    </source>
</evidence>
<feature type="binding site" evidence="8">
    <location>
        <position position="255"/>
    </location>
    <ligand>
        <name>ATP</name>
        <dbReference type="ChEBI" id="CHEBI:30616"/>
    </ligand>
</feature>
<dbReference type="BioCyc" id="DPIE1322246:BN4_RS08540-MONOMER"/>
<dbReference type="GO" id="GO:0000287">
    <property type="term" value="F:magnesium ion binding"/>
    <property type="evidence" value="ECO:0007669"/>
    <property type="project" value="UniProtKB-UniRule"/>
</dbReference>
<dbReference type="EC" id="2.7.7.-" evidence="8"/>
<evidence type="ECO:0000313" key="9">
    <source>
        <dbReference type="EMBL" id="CCH48938.1"/>
    </source>
</evidence>
<feature type="binding site" evidence="8">
    <location>
        <position position="246"/>
    </location>
    <ligand>
        <name>Mg(2+)</name>
        <dbReference type="ChEBI" id="CHEBI:18420"/>
    </ligand>
</feature>
<comment type="catalytic activity">
    <reaction evidence="8">
        <text>L-tyrosyl-[protein] + UTP = O-(5'-uridylyl)-L-tyrosyl-[protein] + diphosphate</text>
        <dbReference type="Rhea" id="RHEA:83887"/>
        <dbReference type="Rhea" id="RHEA-COMP:10136"/>
        <dbReference type="Rhea" id="RHEA-COMP:20238"/>
        <dbReference type="ChEBI" id="CHEBI:33019"/>
        <dbReference type="ChEBI" id="CHEBI:46398"/>
        <dbReference type="ChEBI" id="CHEBI:46858"/>
        <dbReference type="ChEBI" id="CHEBI:90602"/>
    </reaction>
</comment>
<dbReference type="PATRIC" id="fig|879567.3.peg.1788"/>
<feature type="binding site" evidence="8">
    <location>
        <position position="169"/>
    </location>
    <ligand>
        <name>ATP</name>
        <dbReference type="ChEBI" id="CHEBI:30616"/>
    </ligand>
</feature>
<dbReference type="OrthoDB" id="9776281at2"/>
<evidence type="ECO:0000256" key="6">
    <source>
        <dbReference type="ARBA" id="ARBA00022840"/>
    </source>
</evidence>
<sequence length="481" mass="53372">MRFDTSILQLPEIFFKRVAPVPVRDPYLIRLNRPLAAELGLDLPEDQEKLAGLFSGNTHWSGSDPVALAYAGHQFGHFVPELGDGRAVLLGEVVTDQGERFDIQLKGAGQTPFSRNGDGRSPLGPVIREYVVSEAMHALGVPTTRALAMVGSGEEVIRETIQPGALFTRVAASHLRVGTFEYCASRGDSESVRRLADYVIDRHYPEVRTAANPYAALFEAVCHAQARLVARWMSVGFIHGVMNTDNTTLSGETIDFGPCAFMDAYDPTAVFSSIDHQGRYAYNNQPTIAQWNMACLGGCLLPLLHEKTDMAHAEGERILGTFAPLFKDAYEDGMCAKIGVDALDEKDFDMVRSLLRLMHADGVDFTLAFHRLTNDVQAFVQLFASGQAVESWLAVRESRLAEHTLSSDRSLAMMRQANPVFIPRNHRVEEAIRAAEDHDDFSLTHRLIEIVSHPYGSQPEHAEYMDPPRPEERVRQTFCGT</sequence>
<protein>
    <recommendedName>
        <fullName evidence="8">Protein nucleotidyltransferase YdiU</fullName>
        <ecNumber evidence="8">2.7.7.-</ecNumber>
    </recommendedName>
    <alternativeName>
        <fullName evidence="8">Protein adenylyltransferase YdiU</fullName>
        <ecNumber evidence="8">2.7.7.108</ecNumber>
    </alternativeName>
    <alternativeName>
        <fullName evidence="8">Protein uridylyltransferase YdiU</fullName>
        <ecNumber evidence="8">2.7.7.-</ecNumber>
    </alternativeName>
</protein>
<dbReference type="RefSeq" id="WP_015414982.1">
    <property type="nucleotide sequence ID" value="NC_020409.1"/>
</dbReference>
<comment type="catalytic activity">
    <reaction evidence="8">
        <text>L-threonyl-[protein] + ATP = 3-O-(5'-adenylyl)-L-threonyl-[protein] + diphosphate</text>
        <dbReference type="Rhea" id="RHEA:54292"/>
        <dbReference type="Rhea" id="RHEA-COMP:11060"/>
        <dbReference type="Rhea" id="RHEA-COMP:13847"/>
        <dbReference type="ChEBI" id="CHEBI:30013"/>
        <dbReference type="ChEBI" id="CHEBI:30616"/>
        <dbReference type="ChEBI" id="CHEBI:33019"/>
        <dbReference type="ChEBI" id="CHEBI:138113"/>
        <dbReference type="EC" id="2.7.7.108"/>
    </reaction>
</comment>